<name>A0A8K0K8Q5_LADFU</name>
<comment type="catalytic activity">
    <reaction evidence="1">
        <text>[E2 ubiquitin-conjugating enzyme]-S-ubiquitinyl-L-cysteine + [acceptor protein]-L-lysine = [E2 ubiquitin-conjugating enzyme]-L-cysteine + [acceptor protein]-N(6)-ubiquitinyl-L-lysine.</text>
        <dbReference type="EC" id="2.3.2.31"/>
    </reaction>
</comment>
<evidence type="ECO:0000256" key="4">
    <source>
        <dbReference type="ARBA" id="ARBA00022679"/>
    </source>
</evidence>
<sequence>MSGEECESDMDYSEEECGYEDYYNTAEDCDIESVDASKTDPEYFVFECLSVEEVERLLNESVEALSTSLQITPSLAKVLLHTHGWAIDEISDKYRADSTSLLVASNIKPAHSVDISWRSSSSPRAETSCPVCAFARAVTCFCSLACGHAFCRDCWAMHFEVKIMQGVSTGIGCMAQECEVLAPEDMILSLLTRPNLREKYQQFAFRDYVKSHPELRFCPGPNCQVIVRAKEPAAKRALCTSCKTSF</sequence>
<dbReference type="FunFam" id="3.30.40.10:FF:000019">
    <property type="entry name" value="RBR-type E3 ubiquitin transferase"/>
    <property type="match status" value="1"/>
</dbReference>
<reference evidence="11" key="2">
    <citation type="submission" date="2017-10" db="EMBL/GenBank/DDBJ databases">
        <title>Ladona fulva Genome sequencing and assembly.</title>
        <authorList>
            <person name="Murali S."/>
            <person name="Richards S."/>
            <person name="Bandaranaike D."/>
            <person name="Bellair M."/>
            <person name="Blankenburg K."/>
            <person name="Chao H."/>
            <person name="Dinh H."/>
            <person name="Doddapaneni H."/>
            <person name="Dugan-Rocha S."/>
            <person name="Elkadiri S."/>
            <person name="Gnanaolivu R."/>
            <person name="Hernandez B."/>
            <person name="Skinner E."/>
            <person name="Javaid M."/>
            <person name="Lee S."/>
            <person name="Li M."/>
            <person name="Ming W."/>
            <person name="Munidasa M."/>
            <person name="Muniz J."/>
            <person name="Nguyen L."/>
            <person name="Hughes D."/>
            <person name="Osuji N."/>
            <person name="Pu L.-L."/>
            <person name="Puazo M."/>
            <person name="Qu C."/>
            <person name="Quiroz J."/>
            <person name="Raj R."/>
            <person name="Weissenberger G."/>
            <person name="Xin Y."/>
            <person name="Zou X."/>
            <person name="Han Y."/>
            <person name="Worley K."/>
            <person name="Muzny D."/>
            <person name="Gibbs R."/>
        </authorList>
    </citation>
    <scope>NUCLEOTIDE SEQUENCE</scope>
    <source>
        <strain evidence="11">Sampled in the wild</strain>
    </source>
</reference>
<proteinExistence type="inferred from homology"/>
<organism evidence="11 12">
    <name type="scientific">Ladona fulva</name>
    <name type="common">Scarce chaser dragonfly</name>
    <name type="synonym">Libellula fulva</name>
    <dbReference type="NCBI Taxonomy" id="123851"/>
    <lineage>
        <taxon>Eukaryota</taxon>
        <taxon>Metazoa</taxon>
        <taxon>Ecdysozoa</taxon>
        <taxon>Arthropoda</taxon>
        <taxon>Hexapoda</taxon>
        <taxon>Insecta</taxon>
        <taxon>Pterygota</taxon>
        <taxon>Palaeoptera</taxon>
        <taxon>Odonata</taxon>
        <taxon>Epiprocta</taxon>
        <taxon>Anisoptera</taxon>
        <taxon>Libelluloidea</taxon>
        <taxon>Libellulidae</taxon>
        <taxon>Ladona</taxon>
    </lineage>
</organism>
<dbReference type="InterPro" id="IPR031127">
    <property type="entry name" value="E3_UB_ligase_RBR"/>
</dbReference>
<dbReference type="GO" id="GO:0016567">
    <property type="term" value="P:protein ubiquitination"/>
    <property type="evidence" value="ECO:0007669"/>
    <property type="project" value="InterPro"/>
</dbReference>
<protein>
    <recommendedName>
        <fullName evidence="3">RBR-type E3 ubiquitin transferase</fullName>
        <ecNumber evidence="3">2.3.2.31</ecNumber>
    </recommendedName>
</protein>
<dbReference type="InterPro" id="IPR002867">
    <property type="entry name" value="IBR_dom"/>
</dbReference>
<feature type="domain" description="RING-type" evidence="10">
    <location>
        <begin position="125"/>
        <end position="246"/>
    </location>
</feature>
<dbReference type="InterPro" id="IPR013083">
    <property type="entry name" value="Znf_RING/FYVE/PHD"/>
</dbReference>
<dbReference type="AlphaFoldDB" id="A0A8K0K8Q5"/>
<keyword evidence="12" id="KW-1185">Reference proteome</keyword>
<evidence type="ECO:0000313" key="11">
    <source>
        <dbReference type="EMBL" id="KAG8230447.1"/>
    </source>
</evidence>
<dbReference type="OrthoDB" id="10009520at2759"/>
<keyword evidence="4" id="KW-0808">Transferase</keyword>
<dbReference type="PROSITE" id="PS51873">
    <property type="entry name" value="TRIAD"/>
    <property type="match status" value="1"/>
</dbReference>
<feature type="non-terminal residue" evidence="11">
    <location>
        <position position="246"/>
    </location>
</feature>
<comment type="caution">
    <text evidence="11">The sequence shown here is derived from an EMBL/GenBank/DDBJ whole genome shotgun (WGS) entry which is preliminary data.</text>
</comment>
<evidence type="ECO:0000256" key="5">
    <source>
        <dbReference type="ARBA" id="ARBA00022723"/>
    </source>
</evidence>
<dbReference type="EMBL" id="KZ308488">
    <property type="protein sequence ID" value="KAG8230447.1"/>
    <property type="molecule type" value="Genomic_DNA"/>
</dbReference>
<keyword evidence="8" id="KW-0833">Ubl conjugation pathway</keyword>
<evidence type="ECO:0000313" key="12">
    <source>
        <dbReference type="Proteomes" id="UP000792457"/>
    </source>
</evidence>
<keyword evidence="7" id="KW-0863">Zinc-finger</keyword>
<dbReference type="Proteomes" id="UP000792457">
    <property type="component" value="Unassembled WGS sequence"/>
</dbReference>
<evidence type="ECO:0000256" key="3">
    <source>
        <dbReference type="ARBA" id="ARBA00012251"/>
    </source>
</evidence>
<dbReference type="Gene3D" id="3.30.40.10">
    <property type="entry name" value="Zinc/RING finger domain, C3HC4 (zinc finger)"/>
    <property type="match status" value="1"/>
</dbReference>
<dbReference type="PANTHER" id="PTHR11685">
    <property type="entry name" value="RBR FAMILY RING FINGER AND IBR DOMAIN-CONTAINING"/>
    <property type="match status" value="1"/>
</dbReference>
<comment type="similarity">
    <text evidence="2">Belongs to the RBR family. Ariadne subfamily.</text>
</comment>
<evidence type="ECO:0000256" key="8">
    <source>
        <dbReference type="ARBA" id="ARBA00022786"/>
    </source>
</evidence>
<accession>A0A8K0K8Q5</accession>
<dbReference type="CDD" id="cd16773">
    <property type="entry name" value="RING-HC_RBR_TRIAD1"/>
    <property type="match status" value="1"/>
</dbReference>
<keyword evidence="5" id="KW-0479">Metal-binding</keyword>
<keyword evidence="6" id="KW-0677">Repeat</keyword>
<dbReference type="SMART" id="SM00647">
    <property type="entry name" value="IBR"/>
    <property type="match status" value="1"/>
</dbReference>
<keyword evidence="9" id="KW-0862">Zinc</keyword>
<evidence type="ECO:0000256" key="7">
    <source>
        <dbReference type="ARBA" id="ARBA00022771"/>
    </source>
</evidence>
<evidence type="ECO:0000256" key="9">
    <source>
        <dbReference type="ARBA" id="ARBA00022833"/>
    </source>
</evidence>
<dbReference type="InterPro" id="IPR044066">
    <property type="entry name" value="TRIAD_supradom"/>
</dbReference>
<evidence type="ECO:0000259" key="10">
    <source>
        <dbReference type="PROSITE" id="PS51873"/>
    </source>
</evidence>
<evidence type="ECO:0000256" key="6">
    <source>
        <dbReference type="ARBA" id="ARBA00022737"/>
    </source>
</evidence>
<dbReference type="SUPFAM" id="SSF57850">
    <property type="entry name" value="RING/U-box"/>
    <property type="match status" value="1"/>
</dbReference>
<dbReference type="EC" id="2.3.2.31" evidence="3"/>
<dbReference type="GO" id="GO:0061630">
    <property type="term" value="F:ubiquitin protein ligase activity"/>
    <property type="evidence" value="ECO:0007669"/>
    <property type="project" value="UniProtKB-EC"/>
</dbReference>
<dbReference type="Pfam" id="PF26000">
    <property type="entry name" value="UBA_ARIH2_N"/>
    <property type="match status" value="1"/>
</dbReference>
<dbReference type="Pfam" id="PF01485">
    <property type="entry name" value="IBR"/>
    <property type="match status" value="1"/>
</dbReference>
<evidence type="ECO:0000256" key="2">
    <source>
        <dbReference type="ARBA" id="ARBA00005884"/>
    </source>
</evidence>
<evidence type="ECO:0000256" key="1">
    <source>
        <dbReference type="ARBA" id="ARBA00001798"/>
    </source>
</evidence>
<gene>
    <name evidence="11" type="ORF">J437_LFUL014711</name>
</gene>
<reference evidence="11" key="1">
    <citation type="submission" date="2013-04" db="EMBL/GenBank/DDBJ databases">
        <authorList>
            <person name="Qu J."/>
            <person name="Murali S.C."/>
            <person name="Bandaranaike D."/>
            <person name="Bellair M."/>
            <person name="Blankenburg K."/>
            <person name="Chao H."/>
            <person name="Dinh H."/>
            <person name="Doddapaneni H."/>
            <person name="Downs B."/>
            <person name="Dugan-Rocha S."/>
            <person name="Elkadiri S."/>
            <person name="Gnanaolivu R.D."/>
            <person name="Hernandez B."/>
            <person name="Javaid M."/>
            <person name="Jayaseelan J.C."/>
            <person name="Lee S."/>
            <person name="Li M."/>
            <person name="Ming W."/>
            <person name="Munidasa M."/>
            <person name="Muniz J."/>
            <person name="Nguyen L."/>
            <person name="Ongeri F."/>
            <person name="Osuji N."/>
            <person name="Pu L.-L."/>
            <person name="Puazo M."/>
            <person name="Qu C."/>
            <person name="Quiroz J."/>
            <person name="Raj R."/>
            <person name="Weissenberger G."/>
            <person name="Xin Y."/>
            <person name="Zou X."/>
            <person name="Han Y."/>
            <person name="Richards S."/>
            <person name="Worley K."/>
            <person name="Muzny D."/>
            <person name="Gibbs R."/>
        </authorList>
    </citation>
    <scope>NUCLEOTIDE SEQUENCE</scope>
    <source>
        <strain evidence="11">Sampled in the wild</strain>
    </source>
</reference>
<dbReference type="GO" id="GO:0008270">
    <property type="term" value="F:zinc ion binding"/>
    <property type="evidence" value="ECO:0007669"/>
    <property type="project" value="UniProtKB-KW"/>
</dbReference>